<name>A0A9Q9AXW9_9PEZI</name>
<protein>
    <submittedName>
        <fullName evidence="3">Beta-1,3-glucanase, Osmotin/thaumatin-like superfamily</fullName>
    </submittedName>
</protein>
<reference evidence="3" key="1">
    <citation type="submission" date="2022-06" db="EMBL/GenBank/DDBJ databases">
        <title>Complete genome sequences of two strains of the flax pathogen Septoria linicola.</title>
        <authorList>
            <person name="Lapalu N."/>
            <person name="Simon A."/>
            <person name="Demenou B."/>
            <person name="Paumier D."/>
            <person name="Guillot M.-P."/>
            <person name="Gout L."/>
            <person name="Valade R."/>
        </authorList>
    </citation>
    <scope>NUCLEOTIDE SEQUENCE</scope>
    <source>
        <strain evidence="3">SE15195</strain>
    </source>
</reference>
<dbReference type="Gene3D" id="2.60.110.10">
    <property type="entry name" value="Thaumatin"/>
    <property type="match status" value="1"/>
</dbReference>
<keyword evidence="4" id="KW-1185">Reference proteome</keyword>
<evidence type="ECO:0000313" key="3">
    <source>
        <dbReference type="EMBL" id="USW53937.1"/>
    </source>
</evidence>
<dbReference type="AlphaFoldDB" id="A0A9Q9AXW9"/>
<sequence length="192" mass="21064">MLVLFFEEAQPPGFGTSVYSNETPIESRPEDPNVGSKPRADSQPRITLVNNLVENAKTYITCKNAAGNWAYIGRDMQLHELVTGGVISQEDVGLNLGAMGSEQSFWLAEYVSECRIYGSQDDMQLEAVWSADGRYSFVQPAIANPGDPNYAVNFGILEFSYRPSPGKTCANPSQVDFIDVSMGFEMRTNGGE</sequence>
<accession>A0A9Q9AXW9</accession>
<dbReference type="InterPro" id="IPR032477">
    <property type="entry name" value="Glyco_hydro_64"/>
</dbReference>
<gene>
    <name evidence="3" type="ORF">Slin15195_G072560</name>
</gene>
<evidence type="ECO:0000313" key="4">
    <source>
        <dbReference type="Proteomes" id="UP001056384"/>
    </source>
</evidence>
<dbReference type="Pfam" id="PF16483">
    <property type="entry name" value="Glyco_hydro_64"/>
    <property type="match status" value="1"/>
</dbReference>
<feature type="region of interest" description="Disordered" evidence="1">
    <location>
        <begin position="15"/>
        <end position="42"/>
    </location>
</feature>
<dbReference type="InterPro" id="IPR037176">
    <property type="entry name" value="Osmotin/thaumatin-like_sf"/>
</dbReference>
<proteinExistence type="predicted"/>
<evidence type="ECO:0000259" key="2">
    <source>
        <dbReference type="Pfam" id="PF16483"/>
    </source>
</evidence>
<dbReference type="EMBL" id="CP099422">
    <property type="protein sequence ID" value="USW53937.1"/>
    <property type="molecule type" value="Genomic_DNA"/>
</dbReference>
<evidence type="ECO:0000256" key="1">
    <source>
        <dbReference type="SAM" id="MobiDB-lite"/>
    </source>
</evidence>
<dbReference type="Proteomes" id="UP001056384">
    <property type="component" value="Chromosome 5"/>
</dbReference>
<feature type="domain" description="GH64" evidence="2">
    <location>
        <begin position="45"/>
        <end position="191"/>
    </location>
</feature>
<organism evidence="3 4">
    <name type="scientific">Septoria linicola</name>
    <dbReference type="NCBI Taxonomy" id="215465"/>
    <lineage>
        <taxon>Eukaryota</taxon>
        <taxon>Fungi</taxon>
        <taxon>Dikarya</taxon>
        <taxon>Ascomycota</taxon>
        <taxon>Pezizomycotina</taxon>
        <taxon>Dothideomycetes</taxon>
        <taxon>Dothideomycetidae</taxon>
        <taxon>Mycosphaerellales</taxon>
        <taxon>Mycosphaerellaceae</taxon>
        <taxon>Septoria</taxon>
    </lineage>
</organism>